<evidence type="ECO:0000259" key="2">
    <source>
        <dbReference type="SMART" id="SM00306"/>
    </source>
</evidence>
<dbReference type="EMBL" id="BK016133">
    <property type="protein sequence ID" value="DAF97376.1"/>
    <property type="molecule type" value="Genomic_DNA"/>
</dbReference>
<comment type="similarity">
    <text evidence="1">Belongs to the ribonucleoside diphosphate reductase large chain family.</text>
</comment>
<sequence length="655" mass="74662">MYTRLIKDQDITLFSPHSVEGMYDAFFNDQEEFEKLYTEAENNPLIPKKKIPARDLFSLLMSERANTGRIYIMNVDHCNTHSSFDEKVAPIHMSNLCVSGDTLIATKEGYKVIGENVGKKFTVWNGYEWSENVEFVQTGEDIDLYRVTLSDGRYLDCTDYHKWIIRKGNETGEVRTIYLKPGDVVHDFKFVQVDEDLAWELKEYFREIEHRTEIVVGANEFDRTKHSIRILLGKEHADVVLPKLKELGIPTMIGGMINDPGNDHQARLYIAIGYLDLIKRLDIFNKDIFDYYNEHFSTDEKVTTIHSVVKLEGKHNTYCFNEPKRHLGVFNGILTSQCTEITLPTKPLENINDEEGLISLCTLAGVNLGKVEKLEDLEESCDLLVRSLDELLTYQNYPVPAAKRATELYRSLGIGVINFAYYLAKNGKRIIDGSGLELAHQTFEALQYYLLKSSVQLSKEKGPCLGFKDTKYAKGILPIDTYKKDIDAFAPFSLQYDWEALRKEIQEFGLRNATLSTQFPSESSSQISNATNGIDIPRSPLTVKASKDGILKQIVPEYERLKGQYEYLWDDNNNQGFLKIVAIIQKFMDQAISTNTRYNPAALPNGKVPMKLMLQELMLAYKWGVKTLYYHHTNDGADDTQDSLDDGCTGGACKL</sequence>
<dbReference type="GO" id="GO:0009263">
    <property type="term" value="P:deoxyribonucleotide biosynthetic process"/>
    <property type="evidence" value="ECO:0007669"/>
    <property type="project" value="TreeGrafter"/>
</dbReference>
<dbReference type="InterPro" id="IPR000788">
    <property type="entry name" value="RNR_lg_C"/>
</dbReference>
<name>A0A8S5US99_9CAUD</name>
<protein>
    <submittedName>
        <fullName evidence="3">Ribonucleotide-diphosphate reductase subunit alpha</fullName>
    </submittedName>
</protein>
<feature type="domain" description="Hint" evidence="2">
    <location>
        <begin position="95"/>
        <end position="189"/>
    </location>
</feature>
<dbReference type="InterPro" id="IPR006141">
    <property type="entry name" value="Intein_N"/>
</dbReference>
<reference evidence="3" key="1">
    <citation type="journal article" date="2021" name="Proc. Natl. Acad. Sci. U.S.A.">
        <title>A Catalog of Tens of Thousands of Viruses from Human Metagenomes Reveals Hidden Associations with Chronic Diseases.</title>
        <authorList>
            <person name="Tisza M.J."/>
            <person name="Buck C.B."/>
        </authorList>
    </citation>
    <scope>NUCLEOTIDE SEQUENCE</scope>
    <source>
        <strain evidence="3">CtijX18</strain>
    </source>
</reference>
<dbReference type="GO" id="GO:0004748">
    <property type="term" value="F:ribonucleoside-diphosphate reductase activity, thioredoxin disulfide as acceptor"/>
    <property type="evidence" value="ECO:0007669"/>
    <property type="project" value="TreeGrafter"/>
</dbReference>
<accession>A0A8S5US99</accession>
<dbReference type="Pfam" id="PF02867">
    <property type="entry name" value="Ribonuc_red_lgC"/>
    <property type="match status" value="1"/>
</dbReference>
<dbReference type="InterPro" id="IPR036844">
    <property type="entry name" value="Hint_dom_sf"/>
</dbReference>
<dbReference type="PROSITE" id="PS50817">
    <property type="entry name" value="INTEIN_N_TER"/>
    <property type="match status" value="1"/>
</dbReference>
<dbReference type="Gene3D" id="3.20.70.20">
    <property type="match status" value="2"/>
</dbReference>
<dbReference type="InterPro" id="IPR039718">
    <property type="entry name" value="Rrm1"/>
</dbReference>
<proteinExistence type="inferred from homology"/>
<dbReference type="SUPFAM" id="SSF51998">
    <property type="entry name" value="PFL-like glycyl radical enzymes"/>
    <property type="match status" value="1"/>
</dbReference>
<dbReference type="PANTHER" id="PTHR11573:SF6">
    <property type="entry name" value="RIBONUCLEOSIDE-DIPHOSPHATE REDUCTASE LARGE SUBUNIT"/>
    <property type="match status" value="1"/>
</dbReference>
<dbReference type="SUPFAM" id="SSF51294">
    <property type="entry name" value="Hedgehog/intein (Hint) domain"/>
    <property type="match status" value="1"/>
</dbReference>
<organism evidence="3">
    <name type="scientific">Myoviridae sp. ctijX18</name>
    <dbReference type="NCBI Taxonomy" id="2825154"/>
    <lineage>
        <taxon>Viruses</taxon>
        <taxon>Duplodnaviria</taxon>
        <taxon>Heunggongvirae</taxon>
        <taxon>Uroviricota</taxon>
        <taxon>Caudoviricetes</taxon>
    </lineage>
</organism>
<dbReference type="InterPro" id="IPR003587">
    <property type="entry name" value="Hint_dom_N"/>
</dbReference>
<dbReference type="PRINTS" id="PR01183">
    <property type="entry name" value="RIBORDTASEM1"/>
</dbReference>
<dbReference type="GO" id="GO:0005524">
    <property type="term" value="F:ATP binding"/>
    <property type="evidence" value="ECO:0007669"/>
    <property type="project" value="TreeGrafter"/>
</dbReference>
<dbReference type="PANTHER" id="PTHR11573">
    <property type="entry name" value="RIBONUCLEOSIDE-DIPHOSPHATE REDUCTASE LARGE CHAIN"/>
    <property type="match status" value="1"/>
</dbReference>
<dbReference type="CDD" id="cd00081">
    <property type="entry name" value="Hint"/>
    <property type="match status" value="1"/>
</dbReference>
<evidence type="ECO:0000313" key="3">
    <source>
        <dbReference type="EMBL" id="DAF97376.1"/>
    </source>
</evidence>
<dbReference type="SMART" id="SM00306">
    <property type="entry name" value="HintN"/>
    <property type="match status" value="1"/>
</dbReference>
<evidence type="ECO:0000256" key="1">
    <source>
        <dbReference type="ARBA" id="ARBA00010406"/>
    </source>
</evidence>
<dbReference type="GO" id="GO:0016539">
    <property type="term" value="P:intein-mediated protein splicing"/>
    <property type="evidence" value="ECO:0007669"/>
    <property type="project" value="InterPro"/>
</dbReference>